<protein>
    <submittedName>
        <fullName evidence="3">Heme-binding domain-containing protein</fullName>
    </submittedName>
</protein>
<dbReference type="EMBL" id="JANSUY010000013">
    <property type="protein sequence ID" value="MCR9016171.1"/>
    <property type="molecule type" value="Genomic_DNA"/>
</dbReference>
<dbReference type="InterPro" id="IPR036909">
    <property type="entry name" value="Cyt_c-like_dom_sf"/>
</dbReference>
<dbReference type="Proteomes" id="UP001142175">
    <property type="component" value="Unassembled WGS sequence"/>
</dbReference>
<proteinExistence type="predicted"/>
<dbReference type="Gene3D" id="1.10.760.10">
    <property type="entry name" value="Cytochrome c-like domain"/>
    <property type="match status" value="1"/>
</dbReference>
<feature type="compositionally biased region" description="Basic and acidic residues" evidence="1">
    <location>
        <begin position="103"/>
        <end position="113"/>
    </location>
</feature>
<reference evidence="3" key="1">
    <citation type="submission" date="2022-08" db="EMBL/GenBank/DDBJ databases">
        <authorList>
            <person name="Zhang D."/>
        </authorList>
    </citation>
    <scope>NUCLEOTIDE SEQUENCE</scope>
    <source>
        <strain evidence="3">XJ19-11</strain>
    </source>
</reference>
<dbReference type="RefSeq" id="WP_258424024.1">
    <property type="nucleotide sequence ID" value="NZ_JANSUY010000013.1"/>
</dbReference>
<comment type="caution">
    <text evidence="3">The sequence shown here is derived from an EMBL/GenBank/DDBJ whole genome shotgun (WGS) entry which is preliminary data.</text>
</comment>
<dbReference type="GO" id="GO:0009055">
    <property type="term" value="F:electron transfer activity"/>
    <property type="evidence" value="ECO:0007669"/>
    <property type="project" value="InterPro"/>
</dbReference>
<evidence type="ECO:0000256" key="1">
    <source>
        <dbReference type="SAM" id="MobiDB-lite"/>
    </source>
</evidence>
<dbReference type="Pfam" id="PF14376">
    <property type="entry name" value="Haem_bd"/>
    <property type="match status" value="1"/>
</dbReference>
<organism evidence="3 4">
    <name type="scientific">Aquiflexum gelatinilyticum</name>
    <dbReference type="NCBI Taxonomy" id="2961943"/>
    <lineage>
        <taxon>Bacteria</taxon>
        <taxon>Pseudomonadati</taxon>
        <taxon>Bacteroidota</taxon>
        <taxon>Cytophagia</taxon>
        <taxon>Cytophagales</taxon>
        <taxon>Cyclobacteriaceae</taxon>
        <taxon>Aquiflexum</taxon>
    </lineage>
</organism>
<dbReference type="GO" id="GO:0020037">
    <property type="term" value="F:heme binding"/>
    <property type="evidence" value="ECO:0007669"/>
    <property type="project" value="InterPro"/>
</dbReference>
<evidence type="ECO:0000313" key="4">
    <source>
        <dbReference type="Proteomes" id="UP001142175"/>
    </source>
</evidence>
<gene>
    <name evidence="3" type="ORF">NU887_14095</name>
</gene>
<evidence type="ECO:0000259" key="2">
    <source>
        <dbReference type="SMART" id="SM01235"/>
    </source>
</evidence>
<dbReference type="SMART" id="SM01235">
    <property type="entry name" value="Haem_bd"/>
    <property type="match status" value="1"/>
</dbReference>
<keyword evidence="4" id="KW-1185">Reference proteome</keyword>
<dbReference type="AlphaFoldDB" id="A0A9X2P7C0"/>
<evidence type="ECO:0000313" key="3">
    <source>
        <dbReference type="EMBL" id="MCR9016171.1"/>
    </source>
</evidence>
<dbReference type="InterPro" id="IPR025992">
    <property type="entry name" value="Haem-bd"/>
</dbReference>
<feature type="domain" description="Haem-binding" evidence="2">
    <location>
        <begin position="12"/>
        <end position="127"/>
    </location>
</feature>
<accession>A0A9X2P7C0</accession>
<feature type="region of interest" description="Disordered" evidence="1">
    <location>
        <begin position="96"/>
        <end position="117"/>
    </location>
</feature>
<sequence>MKKSFLLPTLAILGLLFIQGTSKTDAVSEYELHALAPDMPANVKAVVEQKCYGCHNAESKNEKGKAKLDWDAFEATKKSKQLATMAKINETLSKGEMPPAKFLENKPEGKLSESDLATLMEWSAGKKKSKE</sequence>
<dbReference type="SUPFAM" id="SSF46626">
    <property type="entry name" value="Cytochrome c"/>
    <property type="match status" value="1"/>
</dbReference>
<name>A0A9X2P7C0_9BACT</name>